<dbReference type="SMART" id="SM00357">
    <property type="entry name" value="CSP"/>
    <property type="match status" value="1"/>
</dbReference>
<dbReference type="STRING" id="679937.Bcop_1441"/>
<evidence type="ECO:0000259" key="2">
    <source>
        <dbReference type="PROSITE" id="PS51857"/>
    </source>
</evidence>
<dbReference type="Gene3D" id="2.40.50.140">
    <property type="entry name" value="Nucleic acid-binding proteins"/>
    <property type="match status" value="1"/>
</dbReference>
<dbReference type="Proteomes" id="UP000018439">
    <property type="component" value="Chromosome"/>
</dbReference>
<dbReference type="Pfam" id="PF00313">
    <property type="entry name" value="CSD"/>
    <property type="match status" value="1"/>
</dbReference>
<keyword evidence="3" id="KW-0238">DNA-binding</keyword>
<dbReference type="SUPFAM" id="SSF50249">
    <property type="entry name" value="Nucleic acid-binding proteins"/>
    <property type="match status" value="1"/>
</dbReference>
<keyword evidence="4" id="KW-1185">Reference proteome</keyword>
<dbReference type="HOGENOM" id="CLU_128058_0_0_10"/>
<dbReference type="GO" id="GO:0003677">
    <property type="term" value="F:DNA binding"/>
    <property type="evidence" value="ECO:0007669"/>
    <property type="project" value="UniProtKB-KW"/>
</dbReference>
<dbReference type="InterPro" id="IPR002059">
    <property type="entry name" value="CSP_DNA-bd"/>
</dbReference>
<evidence type="ECO:0000313" key="3">
    <source>
        <dbReference type="EMBL" id="EGJ71636.1"/>
    </source>
</evidence>
<accession>F3ZPH9</accession>
<gene>
    <name evidence="3" type="ORF">Bcop_1441</name>
</gene>
<dbReference type="eggNOG" id="COG1278">
    <property type="taxonomic scope" value="Bacteria"/>
</dbReference>
<dbReference type="EMBL" id="CM001167">
    <property type="protein sequence ID" value="EGJ71636.1"/>
    <property type="molecule type" value="Genomic_DNA"/>
</dbReference>
<dbReference type="PRINTS" id="PR00050">
    <property type="entry name" value="COLDSHOCK"/>
</dbReference>
<dbReference type="InterPro" id="IPR011129">
    <property type="entry name" value="CSD"/>
</dbReference>
<organism evidence="3 4">
    <name type="scientific">Bacteroides coprosuis DSM 18011</name>
    <dbReference type="NCBI Taxonomy" id="679937"/>
    <lineage>
        <taxon>Bacteria</taxon>
        <taxon>Pseudomonadati</taxon>
        <taxon>Bacteroidota</taxon>
        <taxon>Bacteroidia</taxon>
        <taxon>Bacteroidales</taxon>
        <taxon>Bacteroidaceae</taxon>
        <taxon>Bacteroides</taxon>
    </lineage>
</organism>
<name>F3ZPH9_9BACE</name>
<evidence type="ECO:0000313" key="4">
    <source>
        <dbReference type="Proteomes" id="UP000018439"/>
    </source>
</evidence>
<evidence type="ECO:0000256" key="1">
    <source>
        <dbReference type="SAM" id="MobiDB-lite"/>
    </source>
</evidence>
<reference evidence="3 4" key="1">
    <citation type="journal article" date="2011" name="Stand. Genomic Sci.">
        <title>Non-contiguous finished genome sequence of Bacteroides coprosuis type strain (PC139).</title>
        <authorList>
            <person name="Land M."/>
            <person name="Held B."/>
            <person name="Gronow S."/>
            <person name="Abt B."/>
            <person name="Lucas S."/>
            <person name="Del Rio T.G."/>
            <person name="Nolan M."/>
            <person name="Tice H."/>
            <person name="Cheng J.F."/>
            <person name="Pitluck S."/>
            <person name="Liolios K."/>
            <person name="Pagani I."/>
            <person name="Ivanova N."/>
            <person name="Mavromatis K."/>
            <person name="Mikhailova N."/>
            <person name="Pati A."/>
            <person name="Tapia R."/>
            <person name="Han C."/>
            <person name="Goodwin L."/>
            <person name="Chen A."/>
            <person name="Palaniappan K."/>
            <person name="Hauser L."/>
            <person name="Brambilla E.M."/>
            <person name="Rohde M."/>
            <person name="Goker M."/>
            <person name="Detter J.C."/>
            <person name="Woyke T."/>
            <person name="Bristow J."/>
            <person name="Eisen J.A."/>
            <person name="Markowitz V."/>
            <person name="Hugenholtz P."/>
            <person name="Kyrpides N.C."/>
            <person name="Klenk H.P."/>
            <person name="Lapidus A."/>
        </authorList>
    </citation>
    <scope>NUCLEOTIDE SEQUENCE [LARGE SCALE GENOMIC DNA]</scope>
    <source>
        <strain evidence="3 4">DSM 18011</strain>
    </source>
</reference>
<sequence>MAKSNSYRKKEVEKSKMQKRKEKQLKREERKKNGPSSFEDMIAYVDEFGVITDTPPEPSEKEEIKLEDIEISTPKKEELDEDQDLTGRVDFFNDAKGFGFIKDQASVNTYFFHISNAPEDIKENNKVTFELEQGPRGMNAVNIKIIG</sequence>
<protein>
    <submittedName>
        <fullName evidence="3">Cold-shock protein DNA-binding</fullName>
    </submittedName>
</protein>
<feature type="region of interest" description="Disordered" evidence="1">
    <location>
        <begin position="1"/>
        <end position="39"/>
    </location>
</feature>
<dbReference type="PROSITE" id="PS51857">
    <property type="entry name" value="CSD_2"/>
    <property type="match status" value="1"/>
</dbReference>
<dbReference type="OrthoDB" id="1493235at2"/>
<feature type="domain" description="CSD" evidence="2">
    <location>
        <begin position="84"/>
        <end position="145"/>
    </location>
</feature>
<dbReference type="GO" id="GO:0005829">
    <property type="term" value="C:cytosol"/>
    <property type="evidence" value="ECO:0007669"/>
    <property type="project" value="UniProtKB-ARBA"/>
</dbReference>
<proteinExistence type="predicted"/>
<dbReference type="InterPro" id="IPR012340">
    <property type="entry name" value="NA-bd_OB-fold"/>
</dbReference>
<dbReference type="AlphaFoldDB" id="F3ZPH9"/>
<dbReference type="CDD" id="cd04458">
    <property type="entry name" value="CSP_CDS"/>
    <property type="match status" value="1"/>
</dbReference>